<keyword evidence="3" id="KW-1185">Reference proteome</keyword>
<reference evidence="3" key="2">
    <citation type="submission" date="2015-01" db="EMBL/GenBank/DDBJ databases">
        <title>Evolutionary Origins and Diversification of the Mycorrhizal Mutualists.</title>
        <authorList>
            <consortium name="DOE Joint Genome Institute"/>
            <consortium name="Mycorrhizal Genomics Consortium"/>
            <person name="Kohler A."/>
            <person name="Kuo A."/>
            <person name="Nagy L.G."/>
            <person name="Floudas D."/>
            <person name="Copeland A."/>
            <person name="Barry K.W."/>
            <person name="Cichocki N."/>
            <person name="Veneault-Fourrey C."/>
            <person name="LaButti K."/>
            <person name="Lindquist E.A."/>
            <person name="Lipzen A."/>
            <person name="Lundell T."/>
            <person name="Morin E."/>
            <person name="Murat C."/>
            <person name="Riley R."/>
            <person name="Ohm R."/>
            <person name="Sun H."/>
            <person name="Tunlid A."/>
            <person name="Henrissat B."/>
            <person name="Grigoriev I.V."/>
            <person name="Hibbett D.S."/>
            <person name="Martin F."/>
        </authorList>
    </citation>
    <scope>NUCLEOTIDE SEQUENCE [LARGE SCALE GENOMIC DNA]</scope>
    <source>
        <strain evidence="3">F 1598</strain>
    </source>
</reference>
<evidence type="ECO:0000313" key="3">
    <source>
        <dbReference type="Proteomes" id="UP000054166"/>
    </source>
</evidence>
<feature type="compositionally biased region" description="Basic and acidic residues" evidence="1">
    <location>
        <begin position="142"/>
        <end position="151"/>
    </location>
</feature>
<protein>
    <submittedName>
        <fullName evidence="2">Uncharacterized protein</fullName>
    </submittedName>
</protein>
<evidence type="ECO:0000313" key="2">
    <source>
        <dbReference type="EMBL" id="KIM75226.1"/>
    </source>
</evidence>
<evidence type="ECO:0000256" key="1">
    <source>
        <dbReference type="SAM" id="MobiDB-lite"/>
    </source>
</evidence>
<organism evidence="2 3">
    <name type="scientific">Piloderma croceum (strain F 1598)</name>
    <dbReference type="NCBI Taxonomy" id="765440"/>
    <lineage>
        <taxon>Eukaryota</taxon>
        <taxon>Fungi</taxon>
        <taxon>Dikarya</taxon>
        <taxon>Basidiomycota</taxon>
        <taxon>Agaricomycotina</taxon>
        <taxon>Agaricomycetes</taxon>
        <taxon>Agaricomycetidae</taxon>
        <taxon>Atheliales</taxon>
        <taxon>Atheliaceae</taxon>
        <taxon>Piloderma</taxon>
    </lineage>
</organism>
<name>A0A0C3F5T1_PILCF</name>
<proteinExistence type="predicted"/>
<sequence>MPSPVALSILATRIVSKRASKSALSGHEQQTPSSSGHFPTTLIGRQLVRTCWSTNITPPLSCQTSAMSPTVDRKFLAGSQRSCSPIYVGMVDTSTLLPAHLATNMTAGRDNEQADAMPSLRNPQIGRGQIYLEGCCSRSWEGNHDHDERSNDLPTLLEQPRAGSPLCDASNPNSETEGPTINGPAVYSIEDNTLKHTIPMIREVSTKLQEAAKGFEDYLPRNNIVNAEISTITSTLLVVLMRHQTPLTAGQKHPYADLHDSSYDFMLTVVLGR</sequence>
<accession>A0A0C3F5T1</accession>
<dbReference type="AlphaFoldDB" id="A0A0C3F5T1"/>
<dbReference type="InParanoid" id="A0A0C3F5T1"/>
<gene>
    <name evidence="2" type="ORF">PILCRDRAFT_92208</name>
</gene>
<dbReference type="Proteomes" id="UP000054166">
    <property type="component" value="Unassembled WGS sequence"/>
</dbReference>
<feature type="region of interest" description="Disordered" evidence="1">
    <location>
        <begin position="142"/>
        <end position="182"/>
    </location>
</feature>
<feature type="compositionally biased region" description="Polar residues" evidence="1">
    <location>
        <begin position="170"/>
        <end position="179"/>
    </location>
</feature>
<dbReference type="HOGENOM" id="CLU_1019810_0_0_1"/>
<dbReference type="EMBL" id="KN833049">
    <property type="protein sequence ID" value="KIM75226.1"/>
    <property type="molecule type" value="Genomic_DNA"/>
</dbReference>
<reference evidence="2 3" key="1">
    <citation type="submission" date="2014-04" db="EMBL/GenBank/DDBJ databases">
        <authorList>
            <consortium name="DOE Joint Genome Institute"/>
            <person name="Kuo A."/>
            <person name="Tarkka M."/>
            <person name="Buscot F."/>
            <person name="Kohler A."/>
            <person name="Nagy L.G."/>
            <person name="Floudas D."/>
            <person name="Copeland A."/>
            <person name="Barry K.W."/>
            <person name="Cichocki N."/>
            <person name="Veneault-Fourrey C."/>
            <person name="LaButti K."/>
            <person name="Lindquist E.A."/>
            <person name="Lipzen A."/>
            <person name="Lundell T."/>
            <person name="Morin E."/>
            <person name="Murat C."/>
            <person name="Sun H."/>
            <person name="Tunlid A."/>
            <person name="Henrissat B."/>
            <person name="Grigoriev I.V."/>
            <person name="Hibbett D.S."/>
            <person name="Martin F."/>
            <person name="Nordberg H.P."/>
            <person name="Cantor M.N."/>
            <person name="Hua S.X."/>
        </authorList>
    </citation>
    <scope>NUCLEOTIDE SEQUENCE [LARGE SCALE GENOMIC DNA]</scope>
    <source>
        <strain evidence="2 3">F 1598</strain>
    </source>
</reference>